<evidence type="ECO:0000313" key="4">
    <source>
        <dbReference type="Proteomes" id="UP000015101"/>
    </source>
</evidence>
<protein>
    <submittedName>
        <fullName evidence="2 3">Uncharacterized protein</fullName>
    </submittedName>
</protein>
<gene>
    <name evidence="3" type="primary">20203781</name>
    <name evidence="2" type="ORF">HELRODRAFT_171774</name>
</gene>
<evidence type="ECO:0000256" key="1">
    <source>
        <dbReference type="SAM" id="MobiDB-lite"/>
    </source>
</evidence>
<dbReference type="EMBL" id="AMQM01003932">
    <property type="status" value="NOT_ANNOTATED_CDS"/>
    <property type="molecule type" value="Genomic_DNA"/>
</dbReference>
<evidence type="ECO:0000313" key="3">
    <source>
        <dbReference type="EnsemblMetazoa" id="HelroP171774"/>
    </source>
</evidence>
<keyword evidence="4" id="KW-1185">Reference proteome</keyword>
<dbReference type="KEGG" id="hro:HELRODRAFT_171774"/>
<evidence type="ECO:0000313" key="2">
    <source>
        <dbReference type="EMBL" id="ESO05383.1"/>
    </source>
</evidence>
<name>T1F4N2_HELRO</name>
<sequence>MHQRSCKTYKSLKANISKVETDNDSDGRQAAFKHTHKNTKMPKSSIHRSKANAFFQMELKPLDIISVSRDNILFAANCDYTSTSVENFTPYYSNGKKKLQKMNSLKV</sequence>
<dbReference type="CTD" id="20203781"/>
<dbReference type="Proteomes" id="UP000015101">
    <property type="component" value="Unassembled WGS sequence"/>
</dbReference>
<dbReference type="HOGENOM" id="CLU_059811_2_1_1"/>
<dbReference type="EnsemblMetazoa" id="HelroT171774">
    <property type="protein sequence ID" value="HelroP171774"/>
    <property type="gene ID" value="HelroG171774"/>
</dbReference>
<dbReference type="AlphaFoldDB" id="T1F4N2"/>
<dbReference type="RefSeq" id="XP_009016698.1">
    <property type="nucleotide sequence ID" value="XM_009018450.1"/>
</dbReference>
<reference evidence="2 4" key="2">
    <citation type="journal article" date="2013" name="Nature">
        <title>Insights into bilaterian evolution from three spiralian genomes.</title>
        <authorList>
            <person name="Simakov O."/>
            <person name="Marletaz F."/>
            <person name="Cho S.J."/>
            <person name="Edsinger-Gonzales E."/>
            <person name="Havlak P."/>
            <person name="Hellsten U."/>
            <person name="Kuo D.H."/>
            <person name="Larsson T."/>
            <person name="Lv J."/>
            <person name="Arendt D."/>
            <person name="Savage R."/>
            <person name="Osoegawa K."/>
            <person name="de Jong P."/>
            <person name="Grimwood J."/>
            <person name="Chapman J.A."/>
            <person name="Shapiro H."/>
            <person name="Aerts A."/>
            <person name="Otillar R.P."/>
            <person name="Terry A.Y."/>
            <person name="Boore J.L."/>
            <person name="Grigoriev I.V."/>
            <person name="Lindberg D.R."/>
            <person name="Seaver E.C."/>
            <person name="Weisblat D.A."/>
            <person name="Putnam N.H."/>
            <person name="Rokhsar D.S."/>
        </authorList>
    </citation>
    <scope>NUCLEOTIDE SEQUENCE</scope>
</reference>
<dbReference type="InParanoid" id="T1F4N2"/>
<dbReference type="GeneID" id="20203781"/>
<dbReference type="EMBL" id="KB096365">
    <property type="protein sequence ID" value="ESO05383.1"/>
    <property type="molecule type" value="Genomic_DNA"/>
</dbReference>
<reference evidence="3" key="3">
    <citation type="submission" date="2015-06" db="UniProtKB">
        <authorList>
            <consortium name="EnsemblMetazoa"/>
        </authorList>
    </citation>
    <scope>IDENTIFICATION</scope>
</reference>
<reference evidence="4" key="1">
    <citation type="submission" date="2012-12" db="EMBL/GenBank/DDBJ databases">
        <authorList>
            <person name="Hellsten U."/>
            <person name="Grimwood J."/>
            <person name="Chapman J.A."/>
            <person name="Shapiro H."/>
            <person name="Aerts A."/>
            <person name="Otillar R.P."/>
            <person name="Terry A.Y."/>
            <person name="Boore J.L."/>
            <person name="Simakov O."/>
            <person name="Marletaz F."/>
            <person name="Cho S.-J."/>
            <person name="Edsinger-Gonzales E."/>
            <person name="Havlak P."/>
            <person name="Kuo D.-H."/>
            <person name="Larsson T."/>
            <person name="Lv J."/>
            <person name="Arendt D."/>
            <person name="Savage R."/>
            <person name="Osoegawa K."/>
            <person name="de Jong P."/>
            <person name="Lindberg D.R."/>
            <person name="Seaver E.C."/>
            <person name="Weisblat D.A."/>
            <person name="Putnam N.H."/>
            <person name="Grigoriev I.V."/>
            <person name="Rokhsar D.S."/>
        </authorList>
    </citation>
    <scope>NUCLEOTIDE SEQUENCE</scope>
</reference>
<proteinExistence type="predicted"/>
<feature type="compositionally biased region" description="Basic residues" evidence="1">
    <location>
        <begin position="31"/>
        <end position="45"/>
    </location>
</feature>
<accession>T1F4N2</accession>
<organism evidence="3 4">
    <name type="scientific">Helobdella robusta</name>
    <name type="common">Californian leech</name>
    <dbReference type="NCBI Taxonomy" id="6412"/>
    <lineage>
        <taxon>Eukaryota</taxon>
        <taxon>Metazoa</taxon>
        <taxon>Spiralia</taxon>
        <taxon>Lophotrochozoa</taxon>
        <taxon>Annelida</taxon>
        <taxon>Clitellata</taxon>
        <taxon>Hirudinea</taxon>
        <taxon>Rhynchobdellida</taxon>
        <taxon>Glossiphoniidae</taxon>
        <taxon>Helobdella</taxon>
    </lineage>
</organism>
<feature type="region of interest" description="Disordered" evidence="1">
    <location>
        <begin position="19"/>
        <end position="45"/>
    </location>
</feature>